<dbReference type="AlphaFoldDB" id="A0A7S4L5S1"/>
<dbReference type="EMBL" id="HBKN01031209">
    <property type="protein sequence ID" value="CAE2315994.1"/>
    <property type="molecule type" value="Transcribed_RNA"/>
</dbReference>
<accession>A0A7S4L5S1</accession>
<reference evidence="1" key="1">
    <citation type="submission" date="2021-01" db="EMBL/GenBank/DDBJ databases">
        <authorList>
            <person name="Corre E."/>
            <person name="Pelletier E."/>
            <person name="Niang G."/>
            <person name="Scheremetjew M."/>
            <person name="Finn R."/>
            <person name="Kale V."/>
            <person name="Holt S."/>
            <person name="Cochrane G."/>
            <person name="Meng A."/>
            <person name="Brown T."/>
            <person name="Cohen L."/>
        </authorList>
    </citation>
    <scope>NUCLEOTIDE SEQUENCE</scope>
    <source>
        <strain evidence="1">CCMP 2712</strain>
    </source>
</reference>
<protein>
    <submittedName>
        <fullName evidence="1">Uncharacterized protein</fullName>
    </submittedName>
</protein>
<sequence>MQGESNHENDSSSPMTINCNFGENVLVWQLSPTGVAEDQRLSSGFAMRKTVIRWTPALQILDEKTPFDCWKFLLPWKYFFGDCDETGCCLLWTNNSLPANVKPFTVHEWLQFMGVLFMRTLHEGYL</sequence>
<gene>
    <name evidence="1" type="ORF">GTHE00462_LOCUS24242</name>
</gene>
<evidence type="ECO:0000313" key="1">
    <source>
        <dbReference type="EMBL" id="CAE2315994.1"/>
    </source>
</evidence>
<proteinExistence type="predicted"/>
<name>A0A7S4L5S1_GUITH</name>
<organism evidence="1">
    <name type="scientific">Guillardia theta</name>
    <name type="common">Cryptophyte</name>
    <name type="synonym">Cryptomonas phi</name>
    <dbReference type="NCBI Taxonomy" id="55529"/>
    <lineage>
        <taxon>Eukaryota</taxon>
        <taxon>Cryptophyceae</taxon>
        <taxon>Pyrenomonadales</taxon>
        <taxon>Geminigeraceae</taxon>
        <taxon>Guillardia</taxon>
    </lineage>
</organism>